<name>A0A225SN19_9BURK</name>
<sequence length="65" mass="7243">MNKKTITGQFNFALGKFQESVGSVLGNVQLQRAAQRRQMDGRIMHAVGEAQDLIKRSLRQRAGSL</sequence>
<dbReference type="AlphaFoldDB" id="A0A225SN19"/>
<protein>
    <submittedName>
        <fullName evidence="1">CsbD family protein</fullName>
    </submittedName>
</protein>
<keyword evidence="2" id="KW-1185">Reference proteome</keyword>
<accession>A0A225SN19</accession>
<proteinExistence type="predicted"/>
<dbReference type="InterPro" id="IPR036629">
    <property type="entry name" value="YjbJ_sf"/>
</dbReference>
<dbReference type="Proteomes" id="UP000214747">
    <property type="component" value="Unassembled WGS sequence"/>
</dbReference>
<comment type="caution">
    <text evidence="1">The sequence shown here is derived from an EMBL/GenBank/DDBJ whole genome shotgun (WGS) entry which is preliminary data.</text>
</comment>
<dbReference type="SUPFAM" id="SSF69047">
    <property type="entry name" value="Hypothetical protein YjbJ"/>
    <property type="match status" value="1"/>
</dbReference>
<reference evidence="1 2" key="1">
    <citation type="journal article" date="2010" name="Int. J. Syst. Evol. Microbiol.">
        <title>Reclassification of Herbaspirillum putei as a later heterotypic synonym of Herbaspirillum huttiense, with the description of H. huttiense subsp. huttiense subsp. nov. and H. huttiense subsp. putei subsp. nov., comb. nov., and description of Herbaspirillum aquaticum sp. nov.</title>
        <authorList>
            <person name="Dobritsa A.P."/>
            <person name="Reddy M.C."/>
            <person name="Samadpour M."/>
        </authorList>
    </citation>
    <scope>NUCLEOTIDE SEQUENCE [LARGE SCALE GENOMIC DNA]</scope>
    <source>
        <strain evidence="1 2">IEH 4430</strain>
    </source>
</reference>
<dbReference type="RefSeq" id="WP_034338209.1">
    <property type="nucleotide sequence ID" value="NZ_JARJFG010000051.1"/>
</dbReference>
<dbReference type="EMBL" id="NJGV01000029">
    <property type="protein sequence ID" value="OWY32119.1"/>
    <property type="molecule type" value="Genomic_DNA"/>
</dbReference>
<organism evidence="1 2">
    <name type="scientific">Herbaspirillum aquaticum</name>
    <dbReference type="NCBI Taxonomy" id="568783"/>
    <lineage>
        <taxon>Bacteria</taxon>
        <taxon>Pseudomonadati</taxon>
        <taxon>Pseudomonadota</taxon>
        <taxon>Betaproteobacteria</taxon>
        <taxon>Burkholderiales</taxon>
        <taxon>Oxalobacteraceae</taxon>
        <taxon>Herbaspirillum</taxon>
    </lineage>
</organism>
<dbReference type="GeneID" id="90163519"/>
<evidence type="ECO:0000313" key="2">
    <source>
        <dbReference type="Proteomes" id="UP000214747"/>
    </source>
</evidence>
<gene>
    <name evidence="1" type="ORF">CEJ45_22565</name>
</gene>
<evidence type="ECO:0000313" key="1">
    <source>
        <dbReference type="EMBL" id="OWY32119.1"/>
    </source>
</evidence>